<organism evidence="1">
    <name type="scientific">uncultured Caudovirales phage</name>
    <dbReference type="NCBI Taxonomy" id="2100421"/>
    <lineage>
        <taxon>Viruses</taxon>
        <taxon>Duplodnaviria</taxon>
        <taxon>Heunggongvirae</taxon>
        <taxon>Uroviricota</taxon>
        <taxon>Caudoviricetes</taxon>
        <taxon>Peduoviridae</taxon>
        <taxon>Maltschvirus</taxon>
        <taxon>Maltschvirus maltsch</taxon>
    </lineage>
</organism>
<dbReference type="EMBL" id="LR798292">
    <property type="protein sequence ID" value="CAB5221538.1"/>
    <property type="molecule type" value="Genomic_DNA"/>
</dbReference>
<sequence>MKFDFWKAEGTPSKEAVADFAKSERGPLTAGDLKKAIEGQGVDCERFILGFGDEGGFDSFILGRSLIYFDGILCITGGTYYGHAAADATEVVFRDLPSKRIWRIDGEEGGGRKVSEALSLAPDNTPIYLALKRTGVKSRLGRHFLVPLCNISPLSTRSFTTEGGLGDYSVYPNWIISLWGEHFSAKPQEQP</sequence>
<reference evidence="1" key="1">
    <citation type="submission" date="2020-05" db="EMBL/GenBank/DDBJ databases">
        <authorList>
            <person name="Chiriac C."/>
            <person name="Salcher M."/>
            <person name="Ghai R."/>
            <person name="Kavagutti S V."/>
        </authorList>
    </citation>
    <scope>NUCLEOTIDE SEQUENCE</scope>
</reference>
<protein>
    <submittedName>
        <fullName evidence="1">Uncharacterized protein</fullName>
    </submittedName>
</protein>
<name>A0A6J7WXH1_9CAUD</name>
<gene>
    <name evidence="1" type="ORF">UFOVP244_189</name>
</gene>
<accession>A0A6J7WXH1</accession>
<proteinExistence type="predicted"/>
<evidence type="ECO:0000313" key="1">
    <source>
        <dbReference type="EMBL" id="CAB5221538.1"/>
    </source>
</evidence>